<evidence type="ECO:0000259" key="3">
    <source>
        <dbReference type="PROSITE" id="PS50033"/>
    </source>
</evidence>
<evidence type="ECO:0000256" key="1">
    <source>
        <dbReference type="ARBA" id="ARBA00022786"/>
    </source>
</evidence>
<feature type="compositionally biased region" description="Basic and acidic residues" evidence="2">
    <location>
        <begin position="269"/>
        <end position="292"/>
    </location>
</feature>
<dbReference type="InterPro" id="IPR029071">
    <property type="entry name" value="Ubiquitin-like_domsf"/>
</dbReference>
<dbReference type="GO" id="GO:0005783">
    <property type="term" value="C:endoplasmic reticulum"/>
    <property type="evidence" value="ECO:0007669"/>
    <property type="project" value="TreeGrafter"/>
</dbReference>
<sequence length="414" mass="47121">MSSTMRETSRLAEASINGIVRRMVNLPRSILGGFSRVMNGGRRNRTLPSSYQYQILQQDTPYVPEEWSFLTSFQYQYGSMHPFFYACRFAEALKIAEDDHKFLFLYLHSPDHPFTPSFCEDTLCSELVVQFLDANFICWGALANRGEGLQMAITLGATSFPFCAVIAPAPGESITVLQQLEGPLSPADLVEILQRTLEEQGSAFGSSKLKREEKIKADRRIREEQDKAYLAALKQDKERERLKNPPLVLPKKAMDERLKQNSPIKQQGRVKETTFTRETPNKDPANKGKDSHPSSQILIRFPNGEKRERRFSSMDKVNSIYSYVDSLGLPGTENYRLIASFPRRVYGTDEMNMTLKDAGLHPRASLYQHQDNFSQSISINVSLWSPMNIQKIIESQRKVDTDEDVGIEELTSKL</sequence>
<dbReference type="InterPro" id="IPR050730">
    <property type="entry name" value="UBX_domain-protein"/>
</dbReference>
<protein>
    <recommendedName>
        <fullName evidence="3">UBX domain-containing protein</fullName>
    </recommendedName>
</protein>
<proteinExistence type="predicted"/>
<dbReference type="SMART" id="SM00166">
    <property type="entry name" value="UBX"/>
    <property type="match status" value="1"/>
</dbReference>
<reference evidence="4" key="1">
    <citation type="submission" date="2023-03" db="UniProtKB">
        <authorList>
            <consortium name="EnsemblPlants"/>
        </authorList>
    </citation>
    <scope>IDENTIFICATION</scope>
</reference>
<dbReference type="GO" id="GO:0036503">
    <property type="term" value="P:ERAD pathway"/>
    <property type="evidence" value="ECO:0007669"/>
    <property type="project" value="TreeGrafter"/>
</dbReference>
<dbReference type="CDD" id="cd02958">
    <property type="entry name" value="UAS"/>
    <property type="match status" value="1"/>
</dbReference>
<dbReference type="PANTHER" id="PTHR23322:SF71">
    <property type="entry name" value="UBIQUITIN-ASSOCIATED (UBA) PROTEIN-RELATED"/>
    <property type="match status" value="1"/>
</dbReference>
<dbReference type="CDD" id="cd01767">
    <property type="entry name" value="UBX"/>
    <property type="match status" value="1"/>
</dbReference>
<evidence type="ECO:0000313" key="4">
    <source>
        <dbReference type="EnsemblPlants" id="MELO3C002284.2.1"/>
    </source>
</evidence>
<dbReference type="Gene3D" id="3.10.20.90">
    <property type="entry name" value="Phosphatidylinositol 3-kinase Catalytic Subunit, Chain A, domain 1"/>
    <property type="match status" value="1"/>
</dbReference>
<dbReference type="Gramene" id="MELO3C002284.2.1">
    <property type="protein sequence ID" value="MELO3C002284.2.1"/>
    <property type="gene ID" value="MELO3C002284.2"/>
</dbReference>
<dbReference type="Pfam" id="PF21021">
    <property type="entry name" value="FAF1"/>
    <property type="match status" value="1"/>
</dbReference>
<dbReference type="SMART" id="SM00594">
    <property type="entry name" value="UAS"/>
    <property type="match status" value="1"/>
</dbReference>
<keyword evidence="1" id="KW-0833">Ubl conjugation pathway</keyword>
<feature type="region of interest" description="Disordered" evidence="2">
    <location>
        <begin position="252"/>
        <end position="299"/>
    </location>
</feature>
<dbReference type="Pfam" id="PF00789">
    <property type="entry name" value="UBX"/>
    <property type="match status" value="1"/>
</dbReference>
<dbReference type="PROSITE" id="PS50033">
    <property type="entry name" value="UBX"/>
    <property type="match status" value="1"/>
</dbReference>
<dbReference type="InterPro" id="IPR001012">
    <property type="entry name" value="UBX_dom"/>
</dbReference>
<dbReference type="SUPFAM" id="SSF54236">
    <property type="entry name" value="Ubiquitin-like"/>
    <property type="match status" value="1"/>
</dbReference>
<dbReference type="PANTHER" id="PTHR23322">
    <property type="entry name" value="FAS-ASSOCIATED PROTEIN"/>
    <property type="match status" value="1"/>
</dbReference>
<dbReference type="InterPro" id="IPR006577">
    <property type="entry name" value="UAS"/>
</dbReference>
<dbReference type="GO" id="GO:0043130">
    <property type="term" value="F:ubiquitin binding"/>
    <property type="evidence" value="ECO:0007669"/>
    <property type="project" value="TreeGrafter"/>
</dbReference>
<dbReference type="Gene3D" id="3.40.30.10">
    <property type="entry name" value="Glutaredoxin"/>
    <property type="match status" value="1"/>
</dbReference>
<feature type="domain" description="UBX" evidence="3">
    <location>
        <begin position="290"/>
        <end position="368"/>
    </location>
</feature>
<accession>A0A9I9CE73</accession>
<dbReference type="InterPro" id="IPR036249">
    <property type="entry name" value="Thioredoxin-like_sf"/>
</dbReference>
<dbReference type="AlphaFoldDB" id="A0A9I9CE73"/>
<evidence type="ECO:0000256" key="2">
    <source>
        <dbReference type="SAM" id="MobiDB-lite"/>
    </source>
</evidence>
<name>A0A9I9CE73_CUCME</name>
<dbReference type="InterPro" id="IPR049483">
    <property type="entry name" value="FAF1_2-like_UAS"/>
</dbReference>
<dbReference type="SUPFAM" id="SSF52833">
    <property type="entry name" value="Thioredoxin-like"/>
    <property type="match status" value="1"/>
</dbReference>
<organism evidence="4">
    <name type="scientific">Cucumis melo</name>
    <name type="common">Muskmelon</name>
    <dbReference type="NCBI Taxonomy" id="3656"/>
    <lineage>
        <taxon>Eukaryota</taxon>
        <taxon>Viridiplantae</taxon>
        <taxon>Streptophyta</taxon>
        <taxon>Embryophyta</taxon>
        <taxon>Tracheophyta</taxon>
        <taxon>Spermatophyta</taxon>
        <taxon>Magnoliopsida</taxon>
        <taxon>eudicotyledons</taxon>
        <taxon>Gunneridae</taxon>
        <taxon>Pentapetalae</taxon>
        <taxon>rosids</taxon>
        <taxon>fabids</taxon>
        <taxon>Cucurbitales</taxon>
        <taxon>Cucurbitaceae</taxon>
        <taxon>Benincaseae</taxon>
        <taxon>Cucumis</taxon>
    </lineage>
</organism>
<dbReference type="EnsemblPlants" id="MELO3C002284.2.1">
    <property type="protein sequence ID" value="MELO3C002284.2.1"/>
    <property type="gene ID" value="MELO3C002284.2"/>
</dbReference>